<keyword evidence="6" id="KW-0539">Nucleus</keyword>
<keyword evidence="2" id="KW-0611">Plant defense</keyword>
<protein>
    <recommendedName>
        <fullName evidence="8">AP2/ERF domain-containing protein</fullName>
    </recommendedName>
</protein>
<evidence type="ECO:0000256" key="6">
    <source>
        <dbReference type="ARBA" id="ARBA00023242"/>
    </source>
</evidence>
<evidence type="ECO:0000256" key="5">
    <source>
        <dbReference type="ARBA" id="ARBA00023163"/>
    </source>
</evidence>
<dbReference type="Pfam" id="PF00847">
    <property type="entry name" value="AP2"/>
    <property type="match status" value="1"/>
</dbReference>
<dbReference type="SUPFAM" id="SSF54171">
    <property type="entry name" value="DNA-binding domain"/>
    <property type="match status" value="1"/>
</dbReference>
<gene>
    <name evidence="9" type="ORF">SASPL_116100</name>
</gene>
<feature type="compositionally biased region" description="Polar residues" evidence="7">
    <location>
        <begin position="22"/>
        <end position="40"/>
    </location>
</feature>
<accession>A0A8X8Y3J8</accession>
<dbReference type="PANTHER" id="PTHR31194:SF140">
    <property type="entry name" value="ETHYLENE-RESPONSIVE TRANSCRIPTION FACTOR CRF2"/>
    <property type="match status" value="1"/>
</dbReference>
<feature type="region of interest" description="Disordered" evidence="7">
    <location>
        <begin position="63"/>
        <end position="84"/>
    </location>
</feature>
<dbReference type="InterPro" id="IPR016177">
    <property type="entry name" value="DNA-bd_dom_sf"/>
</dbReference>
<reference evidence="9" key="2">
    <citation type="submission" date="2020-08" db="EMBL/GenBank/DDBJ databases">
        <title>Plant Genome Project.</title>
        <authorList>
            <person name="Zhang R.-G."/>
        </authorList>
    </citation>
    <scope>NUCLEOTIDE SEQUENCE</scope>
    <source>
        <strain evidence="9">Huo1</strain>
        <tissue evidence="9">Leaf</tissue>
    </source>
</reference>
<evidence type="ECO:0000256" key="2">
    <source>
        <dbReference type="ARBA" id="ARBA00022821"/>
    </source>
</evidence>
<organism evidence="9">
    <name type="scientific">Salvia splendens</name>
    <name type="common">Scarlet sage</name>
    <dbReference type="NCBI Taxonomy" id="180675"/>
    <lineage>
        <taxon>Eukaryota</taxon>
        <taxon>Viridiplantae</taxon>
        <taxon>Streptophyta</taxon>
        <taxon>Embryophyta</taxon>
        <taxon>Tracheophyta</taxon>
        <taxon>Spermatophyta</taxon>
        <taxon>Magnoliopsida</taxon>
        <taxon>eudicotyledons</taxon>
        <taxon>Gunneridae</taxon>
        <taxon>Pentapetalae</taxon>
        <taxon>asterids</taxon>
        <taxon>lamiids</taxon>
        <taxon>Lamiales</taxon>
        <taxon>Lamiaceae</taxon>
        <taxon>Nepetoideae</taxon>
        <taxon>Mentheae</taxon>
        <taxon>Salviinae</taxon>
        <taxon>Salvia</taxon>
        <taxon>Salvia subgen. Calosphace</taxon>
        <taxon>core Calosphace</taxon>
    </lineage>
</organism>
<dbReference type="SMART" id="SM00380">
    <property type="entry name" value="AP2"/>
    <property type="match status" value="1"/>
</dbReference>
<proteinExistence type="predicted"/>
<dbReference type="CDD" id="cd00018">
    <property type="entry name" value="AP2"/>
    <property type="match status" value="1"/>
</dbReference>
<dbReference type="PROSITE" id="PS51032">
    <property type="entry name" value="AP2_ERF"/>
    <property type="match status" value="1"/>
</dbReference>
<dbReference type="PANTHER" id="PTHR31194">
    <property type="entry name" value="SHN SHINE , DNA BINDING / TRANSCRIPTION FACTOR"/>
    <property type="match status" value="1"/>
</dbReference>
<dbReference type="FunFam" id="3.30.730.10:FF:000001">
    <property type="entry name" value="Ethylene-responsive transcription factor 2"/>
    <property type="match status" value="1"/>
</dbReference>
<feature type="region of interest" description="Disordered" evidence="7">
    <location>
        <begin position="164"/>
        <end position="185"/>
    </location>
</feature>
<evidence type="ECO:0000256" key="4">
    <source>
        <dbReference type="ARBA" id="ARBA00023125"/>
    </source>
</evidence>
<keyword evidence="4" id="KW-0238">DNA-binding</keyword>
<evidence type="ECO:0000259" key="8">
    <source>
        <dbReference type="PROSITE" id="PS51032"/>
    </source>
</evidence>
<dbReference type="Proteomes" id="UP000298416">
    <property type="component" value="Unassembled WGS sequence"/>
</dbReference>
<dbReference type="InterPro" id="IPR036955">
    <property type="entry name" value="AP2/ERF_dom_sf"/>
</dbReference>
<dbReference type="Gene3D" id="3.30.730.10">
    <property type="entry name" value="AP2/ERF domain"/>
    <property type="match status" value="1"/>
</dbReference>
<evidence type="ECO:0000256" key="3">
    <source>
        <dbReference type="ARBA" id="ARBA00023015"/>
    </source>
</evidence>
<reference evidence="9" key="1">
    <citation type="submission" date="2018-01" db="EMBL/GenBank/DDBJ databases">
        <authorList>
            <person name="Mao J.F."/>
        </authorList>
    </citation>
    <scope>NUCLEOTIDE SEQUENCE</scope>
    <source>
        <strain evidence="9">Huo1</strain>
        <tissue evidence="9">Leaf</tissue>
    </source>
</reference>
<dbReference type="EMBL" id="PNBA02000005">
    <property type="protein sequence ID" value="KAG6425655.1"/>
    <property type="molecule type" value="Genomic_DNA"/>
</dbReference>
<dbReference type="PRINTS" id="PR00367">
    <property type="entry name" value="ETHRSPELEMNT"/>
</dbReference>
<dbReference type="GO" id="GO:0005634">
    <property type="term" value="C:nucleus"/>
    <property type="evidence" value="ECO:0007669"/>
    <property type="project" value="UniProtKB-SubCell"/>
</dbReference>
<dbReference type="GO" id="GO:0006952">
    <property type="term" value="P:defense response"/>
    <property type="evidence" value="ECO:0007669"/>
    <property type="project" value="UniProtKB-KW"/>
</dbReference>
<evidence type="ECO:0000313" key="10">
    <source>
        <dbReference type="Proteomes" id="UP000298416"/>
    </source>
</evidence>
<feature type="region of interest" description="Disordered" evidence="7">
    <location>
        <begin position="1"/>
        <end position="43"/>
    </location>
</feature>
<comment type="subcellular location">
    <subcellularLocation>
        <location evidence="1">Nucleus</location>
    </subcellularLocation>
</comment>
<dbReference type="InterPro" id="IPR001471">
    <property type="entry name" value="AP2/ERF_dom"/>
</dbReference>
<keyword evidence="10" id="KW-1185">Reference proteome</keyword>
<dbReference type="GO" id="GO:0003677">
    <property type="term" value="F:DNA binding"/>
    <property type="evidence" value="ECO:0007669"/>
    <property type="project" value="UniProtKB-KW"/>
</dbReference>
<dbReference type="InterPro" id="IPR050913">
    <property type="entry name" value="AP2/ERF_ERF"/>
</dbReference>
<evidence type="ECO:0000313" key="9">
    <source>
        <dbReference type="EMBL" id="KAG6425655.1"/>
    </source>
</evidence>
<comment type="caution">
    <text evidence="9">The sequence shown here is derived from an EMBL/GenBank/DDBJ whole genome shotgun (WGS) entry which is preliminary data.</text>
</comment>
<dbReference type="AlphaFoldDB" id="A0A8X8Y3J8"/>
<dbReference type="GO" id="GO:0003700">
    <property type="term" value="F:DNA-binding transcription factor activity"/>
    <property type="evidence" value="ECO:0007669"/>
    <property type="project" value="InterPro"/>
</dbReference>
<keyword evidence="3" id="KW-0805">Transcription regulation</keyword>
<keyword evidence="5" id="KW-0804">Transcription</keyword>
<evidence type="ECO:0000256" key="7">
    <source>
        <dbReference type="SAM" id="MobiDB-lite"/>
    </source>
</evidence>
<evidence type="ECO:0000256" key="1">
    <source>
        <dbReference type="ARBA" id="ARBA00004123"/>
    </source>
</evidence>
<name>A0A8X8Y3J8_SALSN</name>
<sequence>MQNLEFGGESAGTDTDEDVVITGNQEEGGATSSQHTQNTEELLFPPRKIKKYVTEIRIETADKKRSAAALNSKPEPPAAGGECRKFRGVRRRPWGKWAAEIRDPCKKVRLWLGTYDTAEEAAMAYDNAAVKLRGPDSLTNFKVPTSKAECFDNRSSPASVIGFVSSSSDEESSPSASKIEDVGPDYSSDSLPMTAEFLGDFFNFDAEEQTLLFDTGDNYLGSGDFNDSPVGELDVGELKCEFPGLFKDSFQDGDVKCLIRDEFEAQNMFEFGDFNDSSMQENFGDFDASKLSLVRFEEDFCQENFLDMFAD</sequence>
<feature type="domain" description="AP2/ERF" evidence="8">
    <location>
        <begin position="85"/>
        <end position="142"/>
    </location>
</feature>